<comment type="subcellular location">
    <subcellularLocation>
        <location evidence="1">Cell membrane</location>
        <topology evidence="1">Multi-pass membrane protein</topology>
    </subcellularLocation>
</comment>
<dbReference type="InterPro" id="IPR050721">
    <property type="entry name" value="Trk_Ktr_HKT_K-transport"/>
</dbReference>
<evidence type="ECO:0000313" key="5">
    <source>
        <dbReference type="EMBL" id="QTA37518.1"/>
    </source>
</evidence>
<dbReference type="PROSITE" id="PS51202">
    <property type="entry name" value="RCK_C"/>
    <property type="match status" value="1"/>
</dbReference>
<evidence type="ECO:0000313" key="6">
    <source>
        <dbReference type="Proteomes" id="UP000671862"/>
    </source>
</evidence>
<dbReference type="SUPFAM" id="SSF81324">
    <property type="entry name" value="Voltage-gated potassium channels"/>
    <property type="match status" value="1"/>
</dbReference>
<accession>A0ABX7S8A9</accession>
<feature type="transmembrane region" description="Helical" evidence="2">
    <location>
        <begin position="68"/>
        <end position="93"/>
    </location>
</feature>
<keyword evidence="6" id="KW-1185">Reference proteome</keyword>
<dbReference type="PROSITE" id="PS50096">
    <property type="entry name" value="IQ"/>
    <property type="match status" value="1"/>
</dbReference>
<dbReference type="SUPFAM" id="SSF51735">
    <property type="entry name" value="NAD(P)-binding Rossmann-fold domains"/>
    <property type="match status" value="1"/>
</dbReference>
<keyword evidence="2" id="KW-0472">Membrane</keyword>
<dbReference type="Gene3D" id="3.30.70.1450">
    <property type="entry name" value="Regulator of K+ conductance, C-terminal domain"/>
    <property type="match status" value="1"/>
</dbReference>
<dbReference type="Pfam" id="PF02080">
    <property type="entry name" value="TrkA_C"/>
    <property type="match status" value="1"/>
</dbReference>
<feature type="transmembrane region" description="Helical" evidence="2">
    <location>
        <begin position="38"/>
        <end position="56"/>
    </location>
</feature>
<dbReference type="Pfam" id="PF07885">
    <property type="entry name" value="Ion_trans_2"/>
    <property type="match status" value="1"/>
</dbReference>
<reference evidence="5 6" key="1">
    <citation type="submission" date="2021-03" db="EMBL/GenBank/DDBJ databases">
        <title>Thermosipho ferrireducens sp.nov., an anaerobic thermophilic iron-reducing bacterium isolated from a deep-sea hydrothermal sulfide deposits.</title>
        <authorList>
            <person name="Zeng X."/>
            <person name="Chen Y."/>
            <person name="Shao Z."/>
        </authorList>
    </citation>
    <scope>NUCLEOTIDE SEQUENCE [LARGE SCALE GENOMIC DNA]</scope>
    <source>
        <strain evidence="5 6">JL129W03</strain>
    </source>
</reference>
<organism evidence="5 6">
    <name type="scientific">Thermosipho ferrireducens</name>
    <dbReference type="NCBI Taxonomy" id="2571116"/>
    <lineage>
        <taxon>Bacteria</taxon>
        <taxon>Thermotogati</taxon>
        <taxon>Thermotogota</taxon>
        <taxon>Thermotogae</taxon>
        <taxon>Thermotogales</taxon>
        <taxon>Fervidobacteriaceae</taxon>
        <taxon>Thermosipho</taxon>
    </lineage>
</organism>
<sequence>MNKEEVGHIIIRHITIILIIVSIILLSGTFYYYYFEGLTFLEAFFFTAITISTVGYEMPQNLSQFGRIFTSFLIFGGISVVLYGVSSITAIVVEGQLRDYMARRKMKKMLEKLTDHIIVVGAGKTGQYVISELLKEREKFVVIDTNEELLKRLTEIYKVEIPYVIGDATEEDILISAGIERAKALITTLPEDSVNVFVVLSARTLNATMTIVSKVSDVSSIRKLIYAGATTVVAAAEIAGTRMARLTTRPETVNFLDIVAFGNESYRIEEVLIPSNSPYVNKTLAELELARKYNVMVVAIQRSEDILFAPTGKTTIHPDDKLMVLGKKENVESFREAGKV</sequence>
<keyword evidence="5" id="KW-0406">Ion transport</keyword>
<keyword evidence="5" id="KW-0407">Ion channel</keyword>
<dbReference type="Gene3D" id="1.10.287.70">
    <property type="match status" value="1"/>
</dbReference>
<dbReference type="Pfam" id="PF02254">
    <property type="entry name" value="TrkA_N"/>
    <property type="match status" value="1"/>
</dbReference>
<dbReference type="InterPro" id="IPR013099">
    <property type="entry name" value="K_chnl_dom"/>
</dbReference>
<dbReference type="Gene3D" id="3.40.50.720">
    <property type="entry name" value="NAD(P)-binding Rossmann-like Domain"/>
    <property type="match status" value="1"/>
</dbReference>
<feature type="domain" description="RCK C-terminal" evidence="4">
    <location>
        <begin position="256"/>
        <end position="340"/>
    </location>
</feature>
<feature type="transmembrane region" description="Helical" evidence="2">
    <location>
        <begin position="9"/>
        <end position="32"/>
    </location>
</feature>
<dbReference type="InterPro" id="IPR006037">
    <property type="entry name" value="RCK_C"/>
</dbReference>
<dbReference type="PROSITE" id="PS51201">
    <property type="entry name" value="RCK_N"/>
    <property type="match status" value="1"/>
</dbReference>
<dbReference type="PANTHER" id="PTHR43833">
    <property type="entry name" value="POTASSIUM CHANNEL PROTEIN 2-RELATED-RELATED"/>
    <property type="match status" value="1"/>
</dbReference>
<name>A0ABX7S8A9_9BACT</name>
<keyword evidence="2" id="KW-0812">Transmembrane</keyword>
<dbReference type="PANTHER" id="PTHR43833:SF9">
    <property type="entry name" value="POTASSIUM CHANNEL PROTEIN YUGO-RELATED"/>
    <property type="match status" value="1"/>
</dbReference>
<dbReference type="SUPFAM" id="SSF116726">
    <property type="entry name" value="TrkA C-terminal domain-like"/>
    <property type="match status" value="1"/>
</dbReference>
<keyword evidence="5" id="KW-0813">Transport</keyword>
<dbReference type="RefSeq" id="WP_207566243.1">
    <property type="nucleotide sequence ID" value="NZ_CP071446.1"/>
</dbReference>
<keyword evidence="2" id="KW-1133">Transmembrane helix</keyword>
<gene>
    <name evidence="5" type="ORF">JYK00_07225</name>
</gene>
<dbReference type="Proteomes" id="UP000671862">
    <property type="component" value="Chromosome"/>
</dbReference>
<protein>
    <submittedName>
        <fullName evidence="5">Potassium channel protein</fullName>
    </submittedName>
</protein>
<feature type="domain" description="RCK N-terminal" evidence="3">
    <location>
        <begin position="114"/>
        <end position="234"/>
    </location>
</feature>
<evidence type="ECO:0000256" key="1">
    <source>
        <dbReference type="ARBA" id="ARBA00004651"/>
    </source>
</evidence>
<proteinExistence type="predicted"/>
<dbReference type="InterPro" id="IPR036291">
    <property type="entry name" value="NAD(P)-bd_dom_sf"/>
</dbReference>
<dbReference type="InterPro" id="IPR036721">
    <property type="entry name" value="RCK_C_sf"/>
</dbReference>
<dbReference type="EMBL" id="CP071446">
    <property type="protein sequence ID" value="QTA37518.1"/>
    <property type="molecule type" value="Genomic_DNA"/>
</dbReference>
<dbReference type="GO" id="GO:0034220">
    <property type="term" value="P:monoatomic ion transmembrane transport"/>
    <property type="evidence" value="ECO:0007669"/>
    <property type="project" value="UniProtKB-KW"/>
</dbReference>
<evidence type="ECO:0000259" key="4">
    <source>
        <dbReference type="PROSITE" id="PS51202"/>
    </source>
</evidence>
<dbReference type="InterPro" id="IPR003148">
    <property type="entry name" value="RCK_N"/>
</dbReference>
<evidence type="ECO:0000256" key="2">
    <source>
        <dbReference type="SAM" id="Phobius"/>
    </source>
</evidence>
<evidence type="ECO:0000259" key="3">
    <source>
        <dbReference type="PROSITE" id="PS51201"/>
    </source>
</evidence>